<protein>
    <submittedName>
        <fullName evidence="1">Uncharacterized protein</fullName>
    </submittedName>
</protein>
<dbReference type="VEuPathDB" id="FungiDB:MCYG_07354"/>
<evidence type="ECO:0000313" key="1">
    <source>
        <dbReference type="EMBL" id="EEQ34535.1"/>
    </source>
</evidence>
<proteinExistence type="predicted"/>
<dbReference type="AlphaFoldDB" id="C5FYD7"/>
<dbReference type="GeneID" id="9228003"/>
<gene>
    <name evidence="1" type="ORF">MCYG_07354</name>
</gene>
<accession>C5FYD7</accession>
<evidence type="ECO:0000313" key="2">
    <source>
        <dbReference type="Proteomes" id="UP000002035"/>
    </source>
</evidence>
<keyword evidence="2" id="KW-1185">Reference proteome</keyword>
<sequence>MSRRLSLTYLEHSFCCGLRDINGRRTGHLVKTALPLGMGRRYREEAPAFIQRDGQTAARIGDAEPGMQSKRNNKITKDRRRVLNWLRIQKYKLNAYKKDGLWLRWASNRAEHLEALKHRTHTERKYGRGRSHALAWYILMLLS</sequence>
<name>C5FYD7_ARTOC</name>
<dbReference type="Proteomes" id="UP000002035">
    <property type="component" value="Unassembled WGS sequence"/>
</dbReference>
<dbReference type="RefSeq" id="XP_002843571.1">
    <property type="nucleotide sequence ID" value="XM_002843525.1"/>
</dbReference>
<dbReference type="EMBL" id="DS995707">
    <property type="protein sequence ID" value="EEQ34535.1"/>
    <property type="molecule type" value="Genomic_DNA"/>
</dbReference>
<dbReference type="HOGENOM" id="CLU_1805723_0_0_1"/>
<organism evidence="1 2">
    <name type="scientific">Arthroderma otae (strain ATCC MYA-4605 / CBS 113480)</name>
    <name type="common">Microsporum canis</name>
    <dbReference type="NCBI Taxonomy" id="554155"/>
    <lineage>
        <taxon>Eukaryota</taxon>
        <taxon>Fungi</taxon>
        <taxon>Dikarya</taxon>
        <taxon>Ascomycota</taxon>
        <taxon>Pezizomycotina</taxon>
        <taxon>Eurotiomycetes</taxon>
        <taxon>Eurotiomycetidae</taxon>
        <taxon>Onygenales</taxon>
        <taxon>Arthrodermataceae</taxon>
        <taxon>Microsporum</taxon>
    </lineage>
</organism>
<reference evidence="2" key="1">
    <citation type="journal article" date="2012" name="MBio">
        <title>Comparative genome analysis of Trichophyton rubrum and related dermatophytes reveals candidate genes involved in infection.</title>
        <authorList>
            <person name="Martinez D.A."/>
            <person name="Oliver B.G."/>
            <person name="Graeser Y."/>
            <person name="Goldberg J.M."/>
            <person name="Li W."/>
            <person name="Martinez-Rossi N.M."/>
            <person name="Monod M."/>
            <person name="Shelest E."/>
            <person name="Barton R.C."/>
            <person name="Birch E."/>
            <person name="Brakhage A.A."/>
            <person name="Chen Z."/>
            <person name="Gurr S.J."/>
            <person name="Heiman D."/>
            <person name="Heitman J."/>
            <person name="Kosti I."/>
            <person name="Rossi A."/>
            <person name="Saif S."/>
            <person name="Samalova M."/>
            <person name="Saunders C.W."/>
            <person name="Shea T."/>
            <person name="Summerbell R.C."/>
            <person name="Xu J."/>
            <person name="Young S."/>
            <person name="Zeng Q."/>
            <person name="Birren B.W."/>
            <person name="Cuomo C.A."/>
            <person name="White T.C."/>
        </authorList>
    </citation>
    <scope>NUCLEOTIDE SEQUENCE [LARGE SCALE GENOMIC DNA]</scope>
    <source>
        <strain evidence="2">ATCC MYA-4605 / CBS 113480</strain>
    </source>
</reference>